<reference evidence="2" key="1">
    <citation type="submission" date="2023-10" db="EMBL/GenBank/DDBJ databases">
        <authorList>
            <person name="Guldener U."/>
        </authorList>
    </citation>
    <scope>NUCLEOTIDE SEQUENCE</scope>
    <source>
        <strain evidence="2">Mp4</strain>
    </source>
</reference>
<proteinExistence type="predicted"/>
<organism evidence="2 3">
    <name type="scientific">Melanopsichium pennsylvanicum</name>
    <dbReference type="NCBI Taxonomy" id="63383"/>
    <lineage>
        <taxon>Eukaryota</taxon>
        <taxon>Fungi</taxon>
        <taxon>Dikarya</taxon>
        <taxon>Basidiomycota</taxon>
        <taxon>Ustilaginomycotina</taxon>
        <taxon>Ustilaginomycetes</taxon>
        <taxon>Ustilaginales</taxon>
        <taxon>Ustilaginaceae</taxon>
        <taxon>Melanopsichium</taxon>
    </lineage>
</organism>
<protein>
    <submittedName>
        <fullName evidence="2">Uncharacterized protein</fullName>
    </submittedName>
</protein>
<keyword evidence="1" id="KW-0732">Signal</keyword>
<evidence type="ECO:0000313" key="2">
    <source>
        <dbReference type="EMBL" id="SNX82190.1"/>
    </source>
</evidence>
<name>A0AAJ4XGS5_9BASI</name>
<keyword evidence="3" id="KW-1185">Reference proteome</keyword>
<feature type="signal peptide" evidence="1">
    <location>
        <begin position="1"/>
        <end position="23"/>
    </location>
</feature>
<dbReference type="EMBL" id="OAPG01000001">
    <property type="protein sequence ID" value="SNX82190.1"/>
    <property type="molecule type" value="Genomic_DNA"/>
</dbReference>
<accession>A0AAJ4XGS5</accession>
<dbReference type="AlphaFoldDB" id="A0AAJ4XGS5"/>
<feature type="chain" id="PRO_5042513276" evidence="1">
    <location>
        <begin position="24"/>
        <end position="95"/>
    </location>
</feature>
<comment type="caution">
    <text evidence="2">The sequence shown here is derived from an EMBL/GenBank/DDBJ whole genome shotgun (WGS) entry which is preliminary data.</text>
</comment>
<sequence>MEWRHQARKCALCWSLMLAKAKADLTDRIEKDKIYDMFGRMRLLLKSEVPFLRILIQLPTQKATTLSRCAPPVPLTPPLAMVRPAYEEVLTDMAT</sequence>
<dbReference type="Proteomes" id="UP001294444">
    <property type="component" value="Unassembled WGS sequence"/>
</dbReference>
<evidence type="ECO:0000256" key="1">
    <source>
        <dbReference type="SAM" id="SignalP"/>
    </source>
</evidence>
<evidence type="ECO:0000313" key="3">
    <source>
        <dbReference type="Proteomes" id="UP001294444"/>
    </source>
</evidence>
<gene>
    <name evidence="2" type="ORF">MEPE_00896</name>
</gene>